<evidence type="ECO:0000256" key="4">
    <source>
        <dbReference type="ARBA" id="ARBA00022692"/>
    </source>
</evidence>
<dbReference type="EC" id="1.10.3.-" evidence="8"/>
<evidence type="ECO:0000313" key="9">
    <source>
        <dbReference type="Proteomes" id="UP000741013"/>
    </source>
</evidence>
<evidence type="ECO:0000256" key="7">
    <source>
        <dbReference type="SAM" id="Phobius"/>
    </source>
</evidence>
<feature type="transmembrane region" description="Helical" evidence="7">
    <location>
        <begin position="217"/>
        <end position="235"/>
    </location>
</feature>
<keyword evidence="4 7" id="KW-0812">Transmembrane</keyword>
<evidence type="ECO:0000256" key="2">
    <source>
        <dbReference type="ARBA" id="ARBA00007543"/>
    </source>
</evidence>
<evidence type="ECO:0000256" key="6">
    <source>
        <dbReference type="ARBA" id="ARBA00023136"/>
    </source>
</evidence>
<dbReference type="PANTHER" id="PTHR43141">
    <property type="entry name" value="CYTOCHROME BD2 SUBUNIT II"/>
    <property type="match status" value="1"/>
</dbReference>
<keyword evidence="8" id="KW-0560">Oxidoreductase</keyword>
<keyword evidence="6 7" id="KW-0472">Membrane</keyword>
<feature type="transmembrane region" description="Helical" evidence="7">
    <location>
        <begin position="50"/>
        <end position="69"/>
    </location>
</feature>
<protein>
    <submittedName>
        <fullName evidence="8">Cytochrome d ubiquinol oxidase subunit II</fullName>
        <ecNumber evidence="8">1.10.3.-</ecNumber>
    </submittedName>
</protein>
<organism evidence="8 9">
    <name type="scientific">Amycolatopsis magusensis</name>
    <dbReference type="NCBI Taxonomy" id="882444"/>
    <lineage>
        <taxon>Bacteria</taxon>
        <taxon>Bacillati</taxon>
        <taxon>Actinomycetota</taxon>
        <taxon>Actinomycetes</taxon>
        <taxon>Pseudonocardiales</taxon>
        <taxon>Pseudonocardiaceae</taxon>
        <taxon>Amycolatopsis</taxon>
    </lineage>
</organism>
<dbReference type="PANTHER" id="PTHR43141:SF4">
    <property type="entry name" value="CYTOCHROME BD2 SUBUNIT II"/>
    <property type="match status" value="1"/>
</dbReference>
<keyword evidence="3" id="KW-1003">Cell membrane</keyword>
<keyword evidence="5 7" id="KW-1133">Transmembrane helix</keyword>
<dbReference type="GO" id="GO:0016491">
    <property type="term" value="F:oxidoreductase activity"/>
    <property type="evidence" value="ECO:0007669"/>
    <property type="project" value="UniProtKB-KW"/>
</dbReference>
<feature type="transmembrane region" description="Helical" evidence="7">
    <location>
        <begin position="242"/>
        <end position="263"/>
    </location>
</feature>
<gene>
    <name evidence="8" type="ORF">JOM49_002312</name>
</gene>
<name>A0ABS4PMY8_9PSEU</name>
<accession>A0ABS4PMY8</accession>
<sequence length="318" mass="33944">MELFLWCLLGLLLAGYFALAGYDYGVGLLLRVFGRDEPGRRRVLGSFGPFFLGNEVWLVAAVGLLFGAFPLLEGKVFKQNYLVVVAMLVGLVAFTAAVQLRSRRPGAGRGGWDLLIVGGAVVTTGSWGVFFGNLVRGLPATGPVPVADPFSVLWGLGFLALFALHGAVFLTVRGDAELAAKAGRLVRRLLPVVAGFVVVVAGWLGLSSQIMSTVDRVWPAVLVLVAAAVALVVVWRGSPRVALGGTMTLAVLPVVLVGTLRFPYLLLSLDFEQAAASPGTLRLLTFVAVPTVAVVVLVQWLTWRANRRPISDRSLLHF</sequence>
<comment type="similarity">
    <text evidence="2">Belongs to the cytochrome ubiquinol oxidase subunit 2 family.</text>
</comment>
<feature type="transmembrane region" description="Helical" evidence="7">
    <location>
        <begin position="283"/>
        <end position="303"/>
    </location>
</feature>
<dbReference type="EMBL" id="JAGGMS010000001">
    <property type="protein sequence ID" value="MBP2180786.1"/>
    <property type="molecule type" value="Genomic_DNA"/>
</dbReference>
<keyword evidence="9" id="KW-1185">Reference proteome</keyword>
<dbReference type="Pfam" id="PF02322">
    <property type="entry name" value="Cyt_bd_oxida_II"/>
    <property type="match status" value="1"/>
</dbReference>
<feature type="transmembrane region" description="Helical" evidence="7">
    <location>
        <begin position="112"/>
        <end position="132"/>
    </location>
</feature>
<comment type="subcellular location">
    <subcellularLocation>
        <location evidence="1">Cell membrane</location>
        <topology evidence="1">Multi-pass membrane protein</topology>
    </subcellularLocation>
</comment>
<proteinExistence type="inferred from homology"/>
<feature type="transmembrane region" description="Helical" evidence="7">
    <location>
        <begin position="6"/>
        <end position="30"/>
    </location>
</feature>
<feature type="transmembrane region" description="Helical" evidence="7">
    <location>
        <begin position="81"/>
        <end position="100"/>
    </location>
</feature>
<reference evidence="8 9" key="1">
    <citation type="submission" date="2021-03" db="EMBL/GenBank/DDBJ databases">
        <title>Sequencing the genomes of 1000 actinobacteria strains.</title>
        <authorList>
            <person name="Klenk H.-P."/>
        </authorList>
    </citation>
    <scope>NUCLEOTIDE SEQUENCE [LARGE SCALE GENOMIC DNA]</scope>
    <source>
        <strain evidence="8 9">DSM 45510</strain>
    </source>
</reference>
<dbReference type="RefSeq" id="WP_209664287.1">
    <property type="nucleotide sequence ID" value="NZ_JAGGMS010000001.1"/>
</dbReference>
<feature type="transmembrane region" description="Helical" evidence="7">
    <location>
        <begin position="152"/>
        <end position="173"/>
    </location>
</feature>
<evidence type="ECO:0000256" key="3">
    <source>
        <dbReference type="ARBA" id="ARBA00022475"/>
    </source>
</evidence>
<dbReference type="Proteomes" id="UP000741013">
    <property type="component" value="Unassembled WGS sequence"/>
</dbReference>
<feature type="transmembrane region" description="Helical" evidence="7">
    <location>
        <begin position="185"/>
        <end position="205"/>
    </location>
</feature>
<evidence type="ECO:0000256" key="1">
    <source>
        <dbReference type="ARBA" id="ARBA00004651"/>
    </source>
</evidence>
<dbReference type="InterPro" id="IPR003317">
    <property type="entry name" value="Cyt-d_oxidase_su2"/>
</dbReference>
<evidence type="ECO:0000313" key="8">
    <source>
        <dbReference type="EMBL" id="MBP2180786.1"/>
    </source>
</evidence>
<evidence type="ECO:0000256" key="5">
    <source>
        <dbReference type="ARBA" id="ARBA00022989"/>
    </source>
</evidence>
<comment type="caution">
    <text evidence="8">The sequence shown here is derived from an EMBL/GenBank/DDBJ whole genome shotgun (WGS) entry which is preliminary data.</text>
</comment>